<dbReference type="EMBL" id="QEAP01000076">
    <property type="protein sequence ID" value="TPX75586.1"/>
    <property type="molecule type" value="Genomic_DNA"/>
</dbReference>
<dbReference type="PANTHER" id="PTHR16320">
    <property type="entry name" value="SPHINGOMYELINASE FAMILY MEMBER"/>
    <property type="match status" value="1"/>
</dbReference>
<accession>A0A507FJU9</accession>
<dbReference type="SUPFAM" id="SSF56219">
    <property type="entry name" value="DNase I-like"/>
    <property type="match status" value="1"/>
</dbReference>
<dbReference type="InterPro" id="IPR036691">
    <property type="entry name" value="Endo/exonu/phosph_ase_sf"/>
</dbReference>
<gene>
    <name evidence="3" type="ORF">CcCBS67573_g03153</name>
</gene>
<dbReference type="InterPro" id="IPR005135">
    <property type="entry name" value="Endo/exonuclease/phosphatase"/>
</dbReference>
<proteinExistence type="inferred from homology"/>
<protein>
    <recommendedName>
        <fullName evidence="2">Endonuclease/exonuclease/phosphatase domain-containing protein</fullName>
    </recommendedName>
</protein>
<evidence type="ECO:0000313" key="4">
    <source>
        <dbReference type="Proteomes" id="UP000320333"/>
    </source>
</evidence>
<name>A0A507FJU9_9FUNG</name>
<evidence type="ECO:0000256" key="1">
    <source>
        <dbReference type="ARBA" id="ARBA00006335"/>
    </source>
</evidence>
<dbReference type="GO" id="GO:0004767">
    <property type="term" value="F:sphingomyelin phosphodiesterase activity"/>
    <property type="evidence" value="ECO:0007669"/>
    <property type="project" value="InterPro"/>
</dbReference>
<comment type="caution">
    <text evidence="3">The sequence shown here is derived from an EMBL/GenBank/DDBJ whole genome shotgun (WGS) entry which is preliminary data.</text>
</comment>
<reference evidence="3 4" key="1">
    <citation type="journal article" date="2019" name="Sci. Rep.">
        <title>Comparative genomics of chytrid fungi reveal insights into the obligate biotrophic and pathogenic lifestyle of Synchytrium endobioticum.</title>
        <authorList>
            <person name="van de Vossenberg B.T.L.H."/>
            <person name="Warris S."/>
            <person name="Nguyen H.D.T."/>
            <person name="van Gent-Pelzer M.P.E."/>
            <person name="Joly D.L."/>
            <person name="van de Geest H.C."/>
            <person name="Bonants P.J.M."/>
            <person name="Smith D.S."/>
            <person name="Levesque C.A."/>
            <person name="van der Lee T.A.J."/>
        </authorList>
    </citation>
    <scope>NUCLEOTIDE SEQUENCE [LARGE SCALE GENOMIC DNA]</scope>
    <source>
        <strain evidence="3 4">CBS 675.73</strain>
    </source>
</reference>
<dbReference type="PANTHER" id="PTHR16320:SF23">
    <property type="entry name" value="SPHINGOMYELINASE C 1"/>
    <property type="match status" value="1"/>
</dbReference>
<sequence>MFCCNSTDSDQDSITAFKTKTGAQSIQPLMSTLAIDSKNPNTNSNNNTLRLLTQNCKLLLVVGEWPVMPISAPERARLLAEKLLERRCDVVGLNEVFLKEPTAILKTAFEANGYNVLASIPATTTWYPSIRVNSGLFLASKLPILSHDFYEYTHSSGMDQFSRKGVLVAELDQKGAGRAGRLFVAISHHQSEGSDVVMTSQFQAAGKFVEEFVLSRVSSDSELSDTVVLYFGDMNVADSDTPKLYTSLLESLSTQTEDLFKTCNPTDDKGFTFPANDPKQRLDYFFALREFKSRKGVAVGQSQKPETVRVDRLVVEGPSVELSDHLGLLAEMNM</sequence>
<feature type="domain" description="Endonuclease/exonuclease/phosphatase" evidence="2">
    <location>
        <begin position="73"/>
        <end position="287"/>
    </location>
</feature>
<dbReference type="OrthoDB" id="387657at2759"/>
<dbReference type="Proteomes" id="UP000320333">
    <property type="component" value="Unassembled WGS sequence"/>
</dbReference>
<organism evidence="3 4">
    <name type="scientific">Chytriomyces confervae</name>
    <dbReference type="NCBI Taxonomy" id="246404"/>
    <lineage>
        <taxon>Eukaryota</taxon>
        <taxon>Fungi</taxon>
        <taxon>Fungi incertae sedis</taxon>
        <taxon>Chytridiomycota</taxon>
        <taxon>Chytridiomycota incertae sedis</taxon>
        <taxon>Chytridiomycetes</taxon>
        <taxon>Chytridiales</taxon>
        <taxon>Chytriomycetaceae</taxon>
        <taxon>Chytriomyces</taxon>
    </lineage>
</organism>
<dbReference type="AlphaFoldDB" id="A0A507FJU9"/>
<dbReference type="Pfam" id="PF03372">
    <property type="entry name" value="Exo_endo_phos"/>
    <property type="match status" value="1"/>
</dbReference>
<comment type="similarity">
    <text evidence="1">Belongs to the neutral sphingomyelinase family.</text>
</comment>
<dbReference type="InterPro" id="IPR038772">
    <property type="entry name" value="Sph/SMPD2-like"/>
</dbReference>
<evidence type="ECO:0000259" key="2">
    <source>
        <dbReference type="Pfam" id="PF03372"/>
    </source>
</evidence>
<keyword evidence="4" id="KW-1185">Reference proteome</keyword>
<dbReference type="Gene3D" id="3.60.10.10">
    <property type="entry name" value="Endonuclease/exonuclease/phosphatase"/>
    <property type="match status" value="1"/>
</dbReference>
<evidence type="ECO:0000313" key="3">
    <source>
        <dbReference type="EMBL" id="TPX75586.1"/>
    </source>
</evidence>